<keyword evidence="2" id="KW-0479">Metal-binding</keyword>
<dbReference type="Pfam" id="PF04166">
    <property type="entry name" value="PdxA"/>
    <property type="match status" value="1"/>
</dbReference>
<dbReference type="EMBL" id="JACCFJ010000001">
    <property type="protein sequence ID" value="NYI84057.1"/>
    <property type="molecule type" value="Genomic_DNA"/>
</dbReference>
<evidence type="ECO:0000256" key="4">
    <source>
        <dbReference type="ARBA" id="ARBA00023027"/>
    </source>
</evidence>
<accession>A0A853ARQ0</accession>
<evidence type="ECO:0000256" key="1">
    <source>
        <dbReference type="ARBA" id="ARBA00009464"/>
    </source>
</evidence>
<comment type="similarity">
    <text evidence="1">Belongs to the PdxA family. PdxA2 subfamily.</text>
</comment>
<dbReference type="InterPro" id="IPR005255">
    <property type="entry name" value="PdxA_fam"/>
</dbReference>
<evidence type="ECO:0000313" key="6">
    <source>
        <dbReference type="Proteomes" id="UP000587002"/>
    </source>
</evidence>
<comment type="caution">
    <text evidence="5">The sequence shown here is derived from an EMBL/GenBank/DDBJ whole genome shotgun (WGS) entry which is preliminary data.</text>
</comment>
<keyword evidence="4" id="KW-0520">NAD</keyword>
<dbReference type="PANTHER" id="PTHR30004:SF6">
    <property type="entry name" value="D-THREONATE 4-PHOSPHATE DEHYDROGENASE"/>
    <property type="match status" value="1"/>
</dbReference>
<keyword evidence="6" id="KW-1185">Reference proteome</keyword>
<dbReference type="SUPFAM" id="SSF53659">
    <property type="entry name" value="Isocitrate/Isopropylmalate dehydrogenase-like"/>
    <property type="match status" value="1"/>
</dbReference>
<proteinExistence type="inferred from homology"/>
<protein>
    <submittedName>
        <fullName evidence="5">4-hydroxythreonine-4-phosphate dehydrogenase</fullName>
        <ecNumber evidence="5">1.1.1.262</ecNumber>
    </submittedName>
</protein>
<organism evidence="5 6">
    <name type="scientific">Saccharopolyspora hordei</name>
    <dbReference type="NCBI Taxonomy" id="1838"/>
    <lineage>
        <taxon>Bacteria</taxon>
        <taxon>Bacillati</taxon>
        <taxon>Actinomycetota</taxon>
        <taxon>Actinomycetes</taxon>
        <taxon>Pseudonocardiales</taxon>
        <taxon>Pseudonocardiaceae</taxon>
        <taxon>Saccharopolyspora</taxon>
    </lineage>
</organism>
<dbReference type="GO" id="GO:0051287">
    <property type="term" value="F:NAD binding"/>
    <property type="evidence" value="ECO:0007669"/>
    <property type="project" value="InterPro"/>
</dbReference>
<dbReference type="EC" id="1.1.1.262" evidence="5"/>
<evidence type="ECO:0000313" key="5">
    <source>
        <dbReference type="EMBL" id="NYI84057.1"/>
    </source>
</evidence>
<reference evidence="5 6" key="1">
    <citation type="submission" date="2020-07" db="EMBL/GenBank/DDBJ databases">
        <title>Sequencing the genomes of 1000 actinobacteria strains.</title>
        <authorList>
            <person name="Klenk H.-P."/>
        </authorList>
    </citation>
    <scope>NUCLEOTIDE SEQUENCE [LARGE SCALE GENOMIC DNA]</scope>
    <source>
        <strain evidence="5 6">DSM 44065</strain>
    </source>
</reference>
<sequence>MSRLLLTTGDPNGIGPEIAVKAVAALGSQAPVVVGDRHVLEEPARRAGLTLRAAEPGAVPTAGVCDVVDVGALDPADREVGQVTAAAGAATIEYTKTAVRLAADGSFAGVVACPHSETAVTRAGIAFGGYPRLIAELLGVPADRVFLMLVGGGLRIAHVTLHERLADAAERVSPKLVTEAGLALHRALAAMGIDEPRIGVFGINPHAGENGLFGRDDQEVVVPAVAALRERGLDVDGPTGADVLLGGDRDHDAYLAMYHDQGHIPVKTLAGRRAAAVTIGAGAPFSSVGHGPAFDIAGRGIADPSAVLAALRLLAPTRKGVLT</sequence>
<dbReference type="AlphaFoldDB" id="A0A853ARQ0"/>
<evidence type="ECO:0000256" key="3">
    <source>
        <dbReference type="ARBA" id="ARBA00023002"/>
    </source>
</evidence>
<keyword evidence="3 5" id="KW-0560">Oxidoreductase</keyword>
<gene>
    <name evidence="5" type="ORF">HNR68_002687</name>
</gene>
<dbReference type="GO" id="GO:0050570">
    <property type="term" value="F:4-hydroxythreonine-4-phosphate dehydrogenase activity"/>
    <property type="evidence" value="ECO:0007669"/>
    <property type="project" value="UniProtKB-EC"/>
</dbReference>
<dbReference type="RefSeq" id="WP_179720957.1">
    <property type="nucleotide sequence ID" value="NZ_BAABFH010000001.1"/>
</dbReference>
<evidence type="ECO:0000256" key="2">
    <source>
        <dbReference type="ARBA" id="ARBA00022723"/>
    </source>
</evidence>
<dbReference type="GO" id="GO:0046872">
    <property type="term" value="F:metal ion binding"/>
    <property type="evidence" value="ECO:0007669"/>
    <property type="project" value="UniProtKB-KW"/>
</dbReference>
<dbReference type="Proteomes" id="UP000587002">
    <property type="component" value="Unassembled WGS sequence"/>
</dbReference>
<dbReference type="Gene3D" id="3.40.718.10">
    <property type="entry name" value="Isopropylmalate Dehydrogenase"/>
    <property type="match status" value="1"/>
</dbReference>
<dbReference type="PANTHER" id="PTHR30004">
    <property type="entry name" value="4-HYDROXYTHREONINE-4-PHOSPHATE DEHYDROGENASE"/>
    <property type="match status" value="1"/>
</dbReference>
<name>A0A853ARQ0_9PSEU</name>